<accession>A0A837C838</accession>
<evidence type="ECO:0000313" key="2">
    <source>
        <dbReference type="Proteomes" id="UP000024900"/>
    </source>
</evidence>
<organism evidence="1 2">
    <name type="scientific">Bradyrhizobium diazoefficiens SEMIA 5080</name>
    <dbReference type="NCBI Taxonomy" id="754504"/>
    <lineage>
        <taxon>Bacteria</taxon>
        <taxon>Pseudomonadati</taxon>
        <taxon>Pseudomonadota</taxon>
        <taxon>Alphaproteobacteria</taxon>
        <taxon>Hyphomicrobiales</taxon>
        <taxon>Nitrobacteraceae</taxon>
        <taxon>Bradyrhizobium</taxon>
    </lineage>
</organism>
<proteinExistence type="predicted"/>
<reference evidence="1 2" key="1">
    <citation type="journal article" date="2014" name="BMC Genomics">
        <title>Comparative genomics of Bradyrhizobium japonicum CPAC 15 and Bradyrhizobium diazoefficiens CPAC 7: elite model strains for understanding symbiotic performance with soybean.</title>
        <authorList>
            <person name="Siqueira A.F."/>
            <person name="Ormeno-Orrillo E."/>
            <person name="Souza R.C."/>
            <person name="Rodrigues E.P."/>
            <person name="Almeida L.G."/>
            <person name="Barcellos F.G."/>
            <person name="Batista J.S."/>
            <person name="Nakatami A.S."/>
            <person name="Martinez-Romero E."/>
            <person name="Vasconcelos A.T."/>
            <person name="Hungria M."/>
        </authorList>
    </citation>
    <scope>NUCLEOTIDE SEQUENCE [LARGE SCALE GENOMIC DNA]</scope>
    <source>
        <strain evidence="1 2">SEMIA 5080</strain>
    </source>
</reference>
<comment type="caution">
    <text evidence="1">The sequence shown here is derived from an EMBL/GenBank/DDBJ whole genome shotgun (WGS) entry which is preliminary data.</text>
</comment>
<dbReference type="EMBL" id="ADOU02000007">
    <property type="protein sequence ID" value="KGJ64923.1"/>
    <property type="molecule type" value="Genomic_DNA"/>
</dbReference>
<gene>
    <name evidence="1" type="ORF">BJA5080_01565</name>
</gene>
<evidence type="ECO:0000313" key="1">
    <source>
        <dbReference type="EMBL" id="KGJ64923.1"/>
    </source>
</evidence>
<name>A0A837C838_9BRAD</name>
<dbReference type="Proteomes" id="UP000024900">
    <property type="component" value="Unassembled WGS sequence"/>
</dbReference>
<sequence>MHRKNEARMLGAEVLMTRWIALAVIVGLAAAMPRASAVQRMTKPDASAGIAVFDARRHTRHDDIARHSASRDPRYYARPVYYRPYPYGVPAPFVLGFGPWW</sequence>
<protein>
    <submittedName>
        <fullName evidence="1">Uncharacterized protein</fullName>
    </submittedName>
</protein>
<dbReference type="AlphaFoldDB" id="A0A837C838"/>